<proteinExistence type="predicted"/>
<organism evidence="3 4">
    <name type="scientific">Plectonema cf. radiosum LEGE 06105</name>
    <dbReference type="NCBI Taxonomy" id="945769"/>
    <lineage>
        <taxon>Bacteria</taxon>
        <taxon>Bacillati</taxon>
        <taxon>Cyanobacteriota</taxon>
        <taxon>Cyanophyceae</taxon>
        <taxon>Oscillatoriophycideae</taxon>
        <taxon>Oscillatoriales</taxon>
        <taxon>Microcoleaceae</taxon>
        <taxon>Plectonema</taxon>
    </lineage>
</organism>
<gene>
    <name evidence="3" type="ORF">IQ247_30170</name>
</gene>
<dbReference type="EMBL" id="JADEWL010000215">
    <property type="protein sequence ID" value="MBE9216866.1"/>
    <property type="molecule type" value="Genomic_DNA"/>
</dbReference>
<dbReference type="AlphaFoldDB" id="A0A8J7FPM7"/>
<accession>A0A8J7FPM7</accession>
<dbReference type="Gene3D" id="1.10.10.10">
    <property type="entry name" value="Winged helix-like DNA-binding domain superfamily/Winged helix DNA-binding domain"/>
    <property type="match status" value="1"/>
</dbReference>
<feature type="domain" description="Transcription regulator PadR N-terminal" evidence="1">
    <location>
        <begin position="7"/>
        <end position="80"/>
    </location>
</feature>
<reference evidence="3" key="1">
    <citation type="submission" date="2020-10" db="EMBL/GenBank/DDBJ databases">
        <authorList>
            <person name="Castelo-Branco R."/>
            <person name="Eusebio N."/>
            <person name="Adriana R."/>
            <person name="Vieira A."/>
            <person name="Brugerolle De Fraissinette N."/>
            <person name="Rezende De Castro R."/>
            <person name="Schneider M.P."/>
            <person name="Vasconcelos V."/>
            <person name="Leao P.N."/>
        </authorList>
    </citation>
    <scope>NUCLEOTIDE SEQUENCE</scope>
    <source>
        <strain evidence="3">LEGE 06105</strain>
    </source>
</reference>
<sequence>MSLAHTILATLGSESYSGYDLWKKFSQTSRYYWQASQQQIYRELGKLEKDGAITSVLIPQEGRPNKKLYRVTEEGIKALKTWLVEPSEPMAIREELLVKVIAAKLVPKSVILQEIERHRQIHLQQLSVYQDIEQQEFSDISQLSYERKCLYLTLRCGIRYENYRIAWCEEAIALLDGESVRFANKLTEG</sequence>
<dbReference type="PANTHER" id="PTHR43252:SF4">
    <property type="entry name" value="TRANSCRIPTIONAL REGULATORY PROTEIN"/>
    <property type="match status" value="1"/>
</dbReference>
<evidence type="ECO:0000259" key="2">
    <source>
        <dbReference type="Pfam" id="PF10400"/>
    </source>
</evidence>
<dbReference type="InterPro" id="IPR036388">
    <property type="entry name" value="WH-like_DNA-bd_sf"/>
</dbReference>
<evidence type="ECO:0000259" key="1">
    <source>
        <dbReference type="Pfam" id="PF03551"/>
    </source>
</evidence>
<keyword evidence="4" id="KW-1185">Reference proteome</keyword>
<name>A0A8J7FPM7_9CYAN</name>
<comment type="caution">
    <text evidence="3">The sequence shown here is derived from an EMBL/GenBank/DDBJ whole genome shotgun (WGS) entry which is preliminary data.</text>
</comment>
<dbReference type="Proteomes" id="UP000620559">
    <property type="component" value="Unassembled WGS sequence"/>
</dbReference>
<evidence type="ECO:0000313" key="3">
    <source>
        <dbReference type="EMBL" id="MBE9216866.1"/>
    </source>
</evidence>
<dbReference type="InterPro" id="IPR005149">
    <property type="entry name" value="Tscrpt_reg_PadR_N"/>
</dbReference>
<dbReference type="InterPro" id="IPR036390">
    <property type="entry name" value="WH_DNA-bd_sf"/>
</dbReference>
<feature type="domain" description="Transcription regulator PadR C-terminal" evidence="2">
    <location>
        <begin position="92"/>
        <end position="176"/>
    </location>
</feature>
<dbReference type="PANTHER" id="PTHR43252">
    <property type="entry name" value="TRANSCRIPTIONAL REGULATOR YQJI"/>
    <property type="match status" value="1"/>
</dbReference>
<dbReference type="Gene3D" id="6.10.140.190">
    <property type="match status" value="1"/>
</dbReference>
<dbReference type="Pfam" id="PF03551">
    <property type="entry name" value="PadR"/>
    <property type="match status" value="1"/>
</dbReference>
<protein>
    <submittedName>
        <fullName evidence="3">PadR family transcriptional regulator</fullName>
    </submittedName>
</protein>
<dbReference type="RefSeq" id="WP_193925702.1">
    <property type="nucleotide sequence ID" value="NZ_JADEWL010000215.1"/>
</dbReference>
<dbReference type="Pfam" id="PF10400">
    <property type="entry name" value="Vir_act_alpha_C"/>
    <property type="match status" value="1"/>
</dbReference>
<dbReference type="InterPro" id="IPR018309">
    <property type="entry name" value="Tscrpt_reg_PadR_C"/>
</dbReference>
<dbReference type="SUPFAM" id="SSF46785">
    <property type="entry name" value="Winged helix' DNA-binding domain"/>
    <property type="match status" value="1"/>
</dbReference>
<evidence type="ECO:0000313" key="4">
    <source>
        <dbReference type="Proteomes" id="UP000620559"/>
    </source>
</evidence>